<feature type="transmembrane region" description="Helical" evidence="2">
    <location>
        <begin position="12"/>
        <end position="33"/>
    </location>
</feature>
<keyword evidence="2" id="KW-0812">Transmembrane</keyword>
<feature type="compositionally biased region" description="Acidic residues" evidence="1">
    <location>
        <begin position="96"/>
        <end position="113"/>
    </location>
</feature>
<name>A0ABD3IUN4_EUCGL</name>
<organism evidence="3 4">
    <name type="scientific">Eucalyptus globulus</name>
    <name type="common">Tasmanian blue gum</name>
    <dbReference type="NCBI Taxonomy" id="34317"/>
    <lineage>
        <taxon>Eukaryota</taxon>
        <taxon>Viridiplantae</taxon>
        <taxon>Streptophyta</taxon>
        <taxon>Embryophyta</taxon>
        <taxon>Tracheophyta</taxon>
        <taxon>Spermatophyta</taxon>
        <taxon>Magnoliopsida</taxon>
        <taxon>eudicotyledons</taxon>
        <taxon>Gunneridae</taxon>
        <taxon>Pentapetalae</taxon>
        <taxon>rosids</taxon>
        <taxon>malvids</taxon>
        <taxon>Myrtales</taxon>
        <taxon>Myrtaceae</taxon>
        <taxon>Myrtoideae</taxon>
        <taxon>Eucalypteae</taxon>
        <taxon>Eucalyptus</taxon>
    </lineage>
</organism>
<accession>A0ABD3IUN4</accession>
<dbReference type="AlphaFoldDB" id="A0ABD3IUN4"/>
<feature type="region of interest" description="Disordered" evidence="1">
    <location>
        <begin position="89"/>
        <end position="113"/>
    </location>
</feature>
<dbReference type="PANTHER" id="PTHR36595">
    <property type="entry name" value="TRANSMEMBRANE PROTEIN"/>
    <property type="match status" value="1"/>
</dbReference>
<evidence type="ECO:0000256" key="1">
    <source>
        <dbReference type="SAM" id="MobiDB-lite"/>
    </source>
</evidence>
<keyword evidence="2" id="KW-1133">Transmembrane helix</keyword>
<keyword evidence="2" id="KW-0472">Membrane</keyword>
<evidence type="ECO:0000313" key="4">
    <source>
        <dbReference type="Proteomes" id="UP001634007"/>
    </source>
</evidence>
<gene>
    <name evidence="3" type="ORF">ACJRO7_008935</name>
</gene>
<protein>
    <submittedName>
        <fullName evidence="3">Uncharacterized protein</fullName>
    </submittedName>
</protein>
<evidence type="ECO:0000313" key="3">
    <source>
        <dbReference type="EMBL" id="KAL3717428.1"/>
    </source>
</evidence>
<dbReference type="EMBL" id="JBJKBG010000011">
    <property type="protein sequence ID" value="KAL3717428.1"/>
    <property type="molecule type" value="Genomic_DNA"/>
</dbReference>
<reference evidence="3 4" key="1">
    <citation type="submission" date="2024-11" db="EMBL/GenBank/DDBJ databases">
        <title>Chromosome-level genome assembly of Eucalyptus globulus Labill. provides insights into its genome evolution.</title>
        <authorList>
            <person name="Li X."/>
        </authorList>
    </citation>
    <scope>NUCLEOTIDE SEQUENCE [LARGE SCALE GENOMIC DNA]</scope>
    <source>
        <strain evidence="3">CL2024</strain>
        <tissue evidence="3">Fresh tender leaves</tissue>
    </source>
</reference>
<keyword evidence="4" id="KW-1185">Reference proteome</keyword>
<sequence length="152" mass="17218">MLDLTAESAAQGASNSFAVFCLCNLLILIILMSSKPSSNFEERSEFHLALVTHDSVMDEHRIDIERPHGDEETLPEVMELCVYENLEKEGGNYNSEGEDNNEDGGESNSDDDDEFKRRIEAFIDKVTSEWKAEKSRTQCLCEQVDTCEPLLY</sequence>
<evidence type="ECO:0000256" key="2">
    <source>
        <dbReference type="SAM" id="Phobius"/>
    </source>
</evidence>
<comment type="caution">
    <text evidence="3">The sequence shown here is derived from an EMBL/GenBank/DDBJ whole genome shotgun (WGS) entry which is preliminary data.</text>
</comment>
<dbReference type="Proteomes" id="UP001634007">
    <property type="component" value="Unassembled WGS sequence"/>
</dbReference>
<proteinExistence type="predicted"/>
<dbReference type="PANTHER" id="PTHR36595:SF1">
    <property type="entry name" value="TRANSMEMBRANE PROTEIN"/>
    <property type="match status" value="1"/>
</dbReference>